<feature type="non-terminal residue" evidence="1">
    <location>
        <position position="83"/>
    </location>
</feature>
<keyword evidence="1" id="KW-0378">Hydrolase</keyword>
<sequence length="83" mass="9566">ERIAGTEIEARLSLMDLYGFLHLPFSKNEGVLTQQWEETMYAIIQAEELPEPPVKEGSLEELELSYKAIGLHLLFLYRLGERT</sequence>
<name>A0AAJ2NTJ1_ALKPS</name>
<feature type="non-terminal residue" evidence="1">
    <location>
        <position position="1"/>
    </location>
</feature>
<evidence type="ECO:0000313" key="1">
    <source>
        <dbReference type="EMBL" id="MDV2888203.1"/>
    </source>
</evidence>
<organism evidence="1 2">
    <name type="scientific">Alkalihalophilus pseudofirmus</name>
    <name type="common">Bacillus pseudofirmus</name>
    <dbReference type="NCBI Taxonomy" id="79885"/>
    <lineage>
        <taxon>Bacteria</taxon>
        <taxon>Bacillati</taxon>
        <taxon>Bacillota</taxon>
        <taxon>Bacilli</taxon>
        <taxon>Bacillales</taxon>
        <taxon>Bacillaceae</taxon>
        <taxon>Alkalihalophilus</taxon>
    </lineage>
</organism>
<evidence type="ECO:0000313" key="2">
    <source>
        <dbReference type="Proteomes" id="UP001285636"/>
    </source>
</evidence>
<dbReference type="Proteomes" id="UP001285636">
    <property type="component" value="Unassembled WGS sequence"/>
</dbReference>
<keyword evidence="1" id="KW-0547">Nucleotide-binding</keyword>
<reference evidence="1" key="1">
    <citation type="submission" date="2023-10" db="EMBL/GenBank/DDBJ databases">
        <title>Screening of Alkalihalophilus pseudofirmusBZ-TG-HK211 and Its Alleviation of Salt Stress on Rapeseed Growth.</title>
        <authorList>
            <person name="Zhao B."/>
            <person name="Guo T."/>
        </authorList>
    </citation>
    <scope>NUCLEOTIDE SEQUENCE</scope>
    <source>
        <strain evidence="1">BZ-TG-HK211</strain>
    </source>
</reference>
<protein>
    <submittedName>
        <fullName evidence="1">RNA helicase</fullName>
    </submittedName>
</protein>
<comment type="caution">
    <text evidence="1">The sequence shown here is derived from an EMBL/GenBank/DDBJ whole genome shotgun (WGS) entry which is preliminary data.</text>
</comment>
<proteinExistence type="predicted"/>
<keyword evidence="1" id="KW-0067">ATP-binding</keyword>
<accession>A0AAJ2NTJ1</accession>
<gene>
    <name evidence="1" type="ORF">RYX45_23865</name>
</gene>
<keyword evidence="1" id="KW-0347">Helicase</keyword>
<dbReference type="EMBL" id="JAWJAY010001083">
    <property type="protein sequence ID" value="MDV2888203.1"/>
    <property type="molecule type" value="Genomic_DNA"/>
</dbReference>
<dbReference type="AlphaFoldDB" id="A0AAJ2NTJ1"/>
<dbReference type="GO" id="GO:0004386">
    <property type="term" value="F:helicase activity"/>
    <property type="evidence" value="ECO:0007669"/>
    <property type="project" value="UniProtKB-KW"/>
</dbReference>